<proteinExistence type="predicted"/>
<evidence type="ECO:0000313" key="2">
    <source>
        <dbReference type="Proteomes" id="UP000031532"/>
    </source>
</evidence>
<comment type="caution">
    <text evidence="1">The sequence shown here is derived from an EMBL/GenBank/DDBJ whole genome shotgun (WGS) entry which is preliminary data.</text>
</comment>
<dbReference type="RefSeq" id="WP_165587602.1">
    <property type="nucleotide sequence ID" value="NZ_JTJC03000001.1"/>
</dbReference>
<sequence>MVDATVISNPLIELVIGCQLSVISDWRSATNYLMTNYRSPITFSLAN</sequence>
<dbReference type="Proteomes" id="UP000031532">
    <property type="component" value="Unassembled WGS sequence"/>
</dbReference>
<accession>A0A9X5E3C0</accession>
<evidence type="ECO:0000313" key="1">
    <source>
        <dbReference type="EMBL" id="NHC33469.1"/>
    </source>
</evidence>
<dbReference type="AlphaFoldDB" id="A0A9X5E3C0"/>
<keyword evidence="2" id="KW-1185">Reference proteome</keyword>
<dbReference type="EMBL" id="JTJC03000001">
    <property type="protein sequence ID" value="NHC33469.1"/>
    <property type="molecule type" value="Genomic_DNA"/>
</dbReference>
<protein>
    <submittedName>
        <fullName evidence="1">Uncharacterized protein</fullName>
    </submittedName>
</protein>
<gene>
    <name evidence="1" type="ORF">QH73_0002120</name>
</gene>
<name>A0A9X5E3C0_9CYAN</name>
<organism evidence="1 2">
    <name type="scientific">Scytonema millei VB511283</name>
    <dbReference type="NCBI Taxonomy" id="1245923"/>
    <lineage>
        <taxon>Bacteria</taxon>
        <taxon>Bacillati</taxon>
        <taxon>Cyanobacteriota</taxon>
        <taxon>Cyanophyceae</taxon>
        <taxon>Nostocales</taxon>
        <taxon>Scytonemataceae</taxon>
        <taxon>Scytonema</taxon>
    </lineage>
</organism>
<reference evidence="1 2" key="1">
    <citation type="journal article" date="2015" name="Genome Announc.">
        <title>Draft Genome Sequence of the Terrestrial Cyanobacterium Scytonema millei VB511283, Isolated from Eastern India.</title>
        <authorList>
            <person name="Sen D."/>
            <person name="Chandrababunaidu M.M."/>
            <person name="Singh D."/>
            <person name="Sanghi N."/>
            <person name="Ghorai A."/>
            <person name="Mishra G.P."/>
            <person name="Madduluri M."/>
            <person name="Adhikary S.P."/>
            <person name="Tripathy S."/>
        </authorList>
    </citation>
    <scope>NUCLEOTIDE SEQUENCE [LARGE SCALE GENOMIC DNA]</scope>
    <source>
        <strain evidence="1 2">VB511283</strain>
    </source>
</reference>